<evidence type="ECO:0000313" key="4">
    <source>
        <dbReference type="EMBL" id="GGU61831.1"/>
    </source>
</evidence>
<keyword evidence="1 2" id="KW-0808">Transferase</keyword>
<keyword evidence="3" id="KW-0472">Membrane</keyword>
<sequence>MAVQGQYGTGPFAPDAAAGAVAQMVLLEVLCRAVGLGTAGWLTGSVFAVTTGATLTRALRRSWLDSFGPANRVTLARATLVGGVTALVADSFGRRAPLTALIGLATVALVLDAVDGRVARRTGTATPLGARFDMEVDAILILVLSVYVAMALGPWVLAIGAMRYAFVAASWALPWLRAALPHSMARKAVAALQGMVLVVAAAGIVPREAESGTVAVALALLVWSFGRDTVWLWRARGPA</sequence>
<proteinExistence type="inferred from homology"/>
<gene>
    <name evidence="4" type="ORF">GCM10010211_28580</name>
</gene>
<dbReference type="Pfam" id="PF01066">
    <property type="entry name" value="CDP-OH_P_transf"/>
    <property type="match status" value="1"/>
</dbReference>
<feature type="transmembrane region" description="Helical" evidence="3">
    <location>
        <begin position="212"/>
        <end position="233"/>
    </location>
</feature>
<protein>
    <submittedName>
        <fullName evidence="4">Membrane protein</fullName>
    </submittedName>
</protein>
<accession>A0ABQ2V2C4</accession>
<evidence type="ECO:0000256" key="2">
    <source>
        <dbReference type="RuleBase" id="RU003750"/>
    </source>
</evidence>
<dbReference type="InterPro" id="IPR000462">
    <property type="entry name" value="CDP-OH_P_trans"/>
</dbReference>
<dbReference type="Gene3D" id="1.20.120.1760">
    <property type="match status" value="1"/>
</dbReference>
<dbReference type="RefSeq" id="WP_189299903.1">
    <property type="nucleotide sequence ID" value="NZ_BMRP01000008.1"/>
</dbReference>
<keyword evidence="3" id="KW-0812">Transmembrane</keyword>
<feature type="transmembrane region" description="Helical" evidence="3">
    <location>
        <begin position="188"/>
        <end position="206"/>
    </location>
</feature>
<dbReference type="InterPro" id="IPR048254">
    <property type="entry name" value="CDP_ALCOHOL_P_TRANSF_CS"/>
</dbReference>
<dbReference type="PROSITE" id="PS00379">
    <property type="entry name" value="CDP_ALCOHOL_P_TRANSF"/>
    <property type="match status" value="1"/>
</dbReference>
<evidence type="ECO:0000256" key="3">
    <source>
        <dbReference type="SAM" id="Phobius"/>
    </source>
</evidence>
<feature type="transmembrane region" description="Helical" evidence="3">
    <location>
        <begin position="33"/>
        <end position="55"/>
    </location>
</feature>
<reference evidence="5" key="1">
    <citation type="journal article" date="2019" name="Int. J. Syst. Evol. Microbiol.">
        <title>The Global Catalogue of Microorganisms (GCM) 10K type strain sequencing project: providing services to taxonomists for standard genome sequencing and annotation.</title>
        <authorList>
            <consortium name="The Broad Institute Genomics Platform"/>
            <consortium name="The Broad Institute Genome Sequencing Center for Infectious Disease"/>
            <person name="Wu L."/>
            <person name="Ma J."/>
        </authorList>
    </citation>
    <scope>NUCLEOTIDE SEQUENCE [LARGE SCALE GENOMIC DNA]</scope>
    <source>
        <strain evidence="5">JCM 3399</strain>
    </source>
</reference>
<comment type="similarity">
    <text evidence="2">Belongs to the CDP-alcohol phosphatidyltransferase class-I family.</text>
</comment>
<name>A0ABQ2V2C4_9ACTN</name>
<keyword evidence="3" id="KW-1133">Transmembrane helix</keyword>
<comment type="caution">
    <text evidence="4">The sequence shown here is derived from an EMBL/GenBank/DDBJ whole genome shotgun (WGS) entry which is preliminary data.</text>
</comment>
<dbReference type="Proteomes" id="UP000654471">
    <property type="component" value="Unassembled WGS sequence"/>
</dbReference>
<keyword evidence="5" id="KW-1185">Reference proteome</keyword>
<dbReference type="EMBL" id="BMRP01000008">
    <property type="protein sequence ID" value="GGU61831.1"/>
    <property type="molecule type" value="Genomic_DNA"/>
</dbReference>
<feature type="transmembrane region" description="Helical" evidence="3">
    <location>
        <begin position="128"/>
        <end position="149"/>
    </location>
</feature>
<evidence type="ECO:0000256" key="1">
    <source>
        <dbReference type="ARBA" id="ARBA00022679"/>
    </source>
</evidence>
<dbReference type="InterPro" id="IPR043130">
    <property type="entry name" value="CDP-OH_PTrfase_TM_dom"/>
</dbReference>
<evidence type="ECO:0000313" key="5">
    <source>
        <dbReference type="Proteomes" id="UP000654471"/>
    </source>
</evidence>
<organism evidence="4 5">
    <name type="scientific">Streptomyces albospinus</name>
    <dbReference type="NCBI Taxonomy" id="285515"/>
    <lineage>
        <taxon>Bacteria</taxon>
        <taxon>Bacillati</taxon>
        <taxon>Actinomycetota</taxon>
        <taxon>Actinomycetes</taxon>
        <taxon>Kitasatosporales</taxon>
        <taxon>Streptomycetaceae</taxon>
        <taxon>Streptomyces</taxon>
    </lineage>
</organism>